<gene>
    <name evidence="2" type="ORF">ALC60_03432</name>
</gene>
<evidence type="ECO:0000313" key="2">
    <source>
        <dbReference type="EMBL" id="KYQ57471.1"/>
    </source>
</evidence>
<keyword evidence="3" id="KW-1185">Reference proteome</keyword>
<dbReference type="Proteomes" id="UP000075809">
    <property type="component" value="Unassembled WGS sequence"/>
</dbReference>
<reference evidence="2 3" key="1">
    <citation type="submission" date="2015-09" db="EMBL/GenBank/DDBJ databases">
        <title>Trachymyrmex zeteki WGS genome.</title>
        <authorList>
            <person name="Nygaard S."/>
            <person name="Hu H."/>
            <person name="Boomsma J."/>
            <person name="Zhang G."/>
        </authorList>
    </citation>
    <scope>NUCLEOTIDE SEQUENCE [LARGE SCALE GENOMIC DNA]</scope>
    <source>
        <strain evidence="2">Tzet28-1</strain>
        <tissue evidence="2">Whole body</tissue>
    </source>
</reference>
<feature type="region of interest" description="Disordered" evidence="1">
    <location>
        <begin position="1"/>
        <end position="37"/>
    </location>
</feature>
<name>A0A151XAQ8_9HYME</name>
<feature type="compositionally biased region" description="Polar residues" evidence="1">
    <location>
        <begin position="1"/>
        <end position="17"/>
    </location>
</feature>
<protein>
    <submittedName>
        <fullName evidence="2">Uncharacterized protein</fullName>
    </submittedName>
</protein>
<proteinExistence type="predicted"/>
<evidence type="ECO:0000313" key="3">
    <source>
        <dbReference type="Proteomes" id="UP000075809"/>
    </source>
</evidence>
<dbReference type="EMBL" id="KQ982335">
    <property type="protein sequence ID" value="KYQ57471.1"/>
    <property type="molecule type" value="Genomic_DNA"/>
</dbReference>
<dbReference type="AlphaFoldDB" id="A0A151XAQ8"/>
<feature type="region of interest" description="Disordered" evidence="1">
    <location>
        <begin position="161"/>
        <end position="182"/>
    </location>
</feature>
<accession>A0A151XAQ8</accession>
<feature type="compositionally biased region" description="Basic residues" evidence="1">
    <location>
        <begin position="172"/>
        <end position="182"/>
    </location>
</feature>
<organism evidence="2 3">
    <name type="scientific">Mycetomoellerius zeteki</name>
    <dbReference type="NCBI Taxonomy" id="64791"/>
    <lineage>
        <taxon>Eukaryota</taxon>
        <taxon>Metazoa</taxon>
        <taxon>Ecdysozoa</taxon>
        <taxon>Arthropoda</taxon>
        <taxon>Hexapoda</taxon>
        <taxon>Insecta</taxon>
        <taxon>Pterygota</taxon>
        <taxon>Neoptera</taxon>
        <taxon>Endopterygota</taxon>
        <taxon>Hymenoptera</taxon>
        <taxon>Apocrita</taxon>
        <taxon>Aculeata</taxon>
        <taxon>Formicoidea</taxon>
        <taxon>Formicidae</taxon>
        <taxon>Myrmicinae</taxon>
        <taxon>Mycetomoellerius</taxon>
    </lineage>
</organism>
<evidence type="ECO:0000256" key="1">
    <source>
        <dbReference type="SAM" id="MobiDB-lite"/>
    </source>
</evidence>
<sequence>MALNLIASSMNATAANTKKQRREKQEEDAGAKNKAHRRSRRYELHCFTVGASTRVIVKAALYLVSRPFRKRDDVRHRVPLRHTITSTDSSTFLRVSLSPFRYLPCRNLLAFNHDPTRGISSVPRARFTGGYDAASSNRARSSETYVRLNRFAGVKPAGRRRLLPVERDRKGKKEKGKRRRTVGTRGEANIALVWRGTEGTKKSKVEAGRLKTGKKDGTWLKERSRRTGRANERQRPRLDLSDCLWLAAGCTDHTPLSAHQRPISFVSAGVARVSYRCVYNLPHGFLIRLPDSANRGDKRASAAFASRVYLCKRKRYSDLRRMNHNDGTAVQ</sequence>